<dbReference type="PANTHER" id="PTHR10201">
    <property type="entry name" value="MATRIX METALLOPROTEINASE"/>
    <property type="match status" value="1"/>
</dbReference>
<dbReference type="InterPro" id="IPR006026">
    <property type="entry name" value="Peptidase_Metallo"/>
</dbReference>
<dbReference type="Gene3D" id="2.60.120.380">
    <property type="match status" value="1"/>
</dbReference>
<dbReference type="Proteomes" id="UP000634206">
    <property type="component" value="Unassembled WGS sequence"/>
</dbReference>
<dbReference type="Pfam" id="PF00413">
    <property type="entry name" value="Peptidase_M10"/>
    <property type="match status" value="1"/>
</dbReference>
<keyword evidence="5" id="KW-0378">Hydrolase</keyword>
<dbReference type="GO" id="GO:0007154">
    <property type="term" value="P:cell communication"/>
    <property type="evidence" value="ECO:0007669"/>
    <property type="project" value="InterPro"/>
</dbReference>
<dbReference type="GO" id="GO:0004222">
    <property type="term" value="F:metalloendopeptidase activity"/>
    <property type="evidence" value="ECO:0007669"/>
    <property type="project" value="InterPro"/>
</dbReference>
<dbReference type="InterPro" id="IPR001818">
    <property type="entry name" value="Pept_M10_metallopeptidase"/>
</dbReference>
<feature type="region of interest" description="Disordered" evidence="8">
    <location>
        <begin position="30"/>
        <end position="59"/>
    </location>
</feature>
<dbReference type="InterPro" id="IPR024079">
    <property type="entry name" value="MetalloPept_cat_dom_sf"/>
</dbReference>
<dbReference type="Pfam" id="PF03160">
    <property type="entry name" value="Calx-beta"/>
    <property type="match status" value="1"/>
</dbReference>
<feature type="domain" description="Peptidase metallopeptidase" evidence="10">
    <location>
        <begin position="225"/>
        <end position="395"/>
    </location>
</feature>
<dbReference type="SUPFAM" id="SSF141072">
    <property type="entry name" value="CalX-like"/>
    <property type="match status" value="1"/>
</dbReference>
<evidence type="ECO:0000313" key="11">
    <source>
        <dbReference type="EMBL" id="MBK1854294.1"/>
    </source>
</evidence>
<evidence type="ECO:0000256" key="9">
    <source>
        <dbReference type="SAM" id="SignalP"/>
    </source>
</evidence>
<dbReference type="GO" id="GO:0031012">
    <property type="term" value="C:extracellular matrix"/>
    <property type="evidence" value="ECO:0007669"/>
    <property type="project" value="InterPro"/>
</dbReference>
<keyword evidence="7" id="KW-0106">Calcium</keyword>
<keyword evidence="11" id="KW-0482">Metalloprotease</keyword>
<feature type="chain" id="PRO_5042057621" evidence="9">
    <location>
        <begin position="24"/>
        <end position="789"/>
    </location>
</feature>
<dbReference type="AlphaFoldDB" id="A0AAE2VD90"/>
<evidence type="ECO:0000256" key="5">
    <source>
        <dbReference type="ARBA" id="ARBA00022801"/>
    </source>
</evidence>
<keyword evidence="2" id="KW-0479">Metal-binding</keyword>
<dbReference type="InterPro" id="IPR003644">
    <property type="entry name" value="Calx_beta"/>
</dbReference>
<dbReference type="Gene3D" id="3.40.390.10">
    <property type="entry name" value="Collagenase (Catalytic Domain)"/>
    <property type="match status" value="1"/>
</dbReference>
<keyword evidence="3 9" id="KW-0732">Signal</keyword>
<evidence type="ECO:0000256" key="2">
    <source>
        <dbReference type="ARBA" id="ARBA00022723"/>
    </source>
</evidence>
<dbReference type="GO" id="GO:0006508">
    <property type="term" value="P:proteolysis"/>
    <property type="evidence" value="ECO:0007669"/>
    <property type="project" value="UniProtKB-KW"/>
</dbReference>
<keyword evidence="4" id="KW-0677">Repeat</keyword>
<evidence type="ECO:0000256" key="7">
    <source>
        <dbReference type="ARBA" id="ARBA00022837"/>
    </source>
</evidence>
<dbReference type="Gene3D" id="2.60.40.2030">
    <property type="match status" value="1"/>
</dbReference>
<evidence type="ECO:0000256" key="4">
    <source>
        <dbReference type="ARBA" id="ARBA00022737"/>
    </source>
</evidence>
<dbReference type="RefSeq" id="WP_309488899.1">
    <property type="nucleotide sequence ID" value="NZ_JAENIG010000002.1"/>
</dbReference>
<reference evidence="11" key="1">
    <citation type="submission" date="2021-01" db="EMBL/GenBank/DDBJ databases">
        <title>Modified the classification status of verrucomicrobia.</title>
        <authorList>
            <person name="Feng X."/>
        </authorList>
    </citation>
    <scope>NUCLEOTIDE SEQUENCE</scope>
    <source>
        <strain evidence="11">5K15</strain>
    </source>
</reference>
<organism evidence="11 12">
    <name type="scientific">Oceaniferula flava</name>
    <dbReference type="NCBI Taxonomy" id="2800421"/>
    <lineage>
        <taxon>Bacteria</taxon>
        <taxon>Pseudomonadati</taxon>
        <taxon>Verrucomicrobiota</taxon>
        <taxon>Verrucomicrobiia</taxon>
        <taxon>Verrucomicrobiales</taxon>
        <taxon>Verrucomicrobiaceae</taxon>
        <taxon>Oceaniferula</taxon>
    </lineage>
</organism>
<dbReference type="SMART" id="SM00235">
    <property type="entry name" value="ZnMc"/>
    <property type="match status" value="1"/>
</dbReference>
<evidence type="ECO:0000313" key="12">
    <source>
        <dbReference type="Proteomes" id="UP000634206"/>
    </source>
</evidence>
<gene>
    <name evidence="11" type="ORF">JIN83_04955</name>
</gene>
<evidence type="ECO:0000256" key="1">
    <source>
        <dbReference type="ARBA" id="ARBA00022670"/>
    </source>
</evidence>
<accession>A0AAE2VD90</accession>
<dbReference type="GO" id="GO:0008270">
    <property type="term" value="F:zinc ion binding"/>
    <property type="evidence" value="ECO:0007669"/>
    <property type="project" value="InterPro"/>
</dbReference>
<protein>
    <submittedName>
        <fullName evidence="11">Matrixin family metalloprotease</fullName>
    </submittedName>
</protein>
<feature type="signal peptide" evidence="9">
    <location>
        <begin position="1"/>
        <end position="23"/>
    </location>
</feature>
<dbReference type="InterPro" id="IPR038081">
    <property type="entry name" value="CalX-like_sf"/>
</dbReference>
<evidence type="ECO:0000256" key="8">
    <source>
        <dbReference type="SAM" id="MobiDB-lite"/>
    </source>
</evidence>
<comment type="caution">
    <text evidence="11">The sequence shown here is derived from an EMBL/GenBank/DDBJ whole genome shotgun (WGS) entry which is preliminary data.</text>
</comment>
<sequence>MKRLYLFAGVTALSTTAWYFYNAAGDDHPPQAGHTPDHVHHAPCDHPSHSKEIPQVGHHSCKGCSHDRQEELAVAQVLADQRKSSWPHAVLEHLEKSYQVSAQTLRHLSRSVSYTEFEQLTEEQLERVVKYTEFVQNHEADELVHLCWAVETDPMFASAMDTVRALAIEEGESEEPLPVFQGDDRWSYTATDGNVGSTGSPVTITWGFVADGTDIESTSSFSGGTSDLIATLNATFGASTTSSYEDAPWFELFESAFTYWAEVTGNTYVYVDYDDGIEINGRSSSRNTYRGVIGVRPDVRIGGTTLDGTSNTLAYNYFPDAGDMVIDTDDSLNFNNSSTTKKRFRNVIAHEHGHGLGLSHVCPVDRSKLMEPSVTTNFVGVQFDDMITVQGLYGDKLERSASSTTNDSTSTAYDLGSLPANLEREELSISVSGDVDIYQFSISSAKKLSLRLTPTNQAAYLEGEQLSSGCSSGTSFDPSVRQDLAVRILASNGSTVLATADATAIGGEEVINNLALTQTGQPHFIEVTGGGENSADNNNAQIYSLVVETEDLPNLSVASSDGVAKESDVADTGSFTITSSIAPSSDLDIAYTVSGSASSGSDFIALAGTATIDSGETSTAVSVKAISDSIVEGDETVIMTLASTNDYAITTGTASITIEDLLFDDWRHTNFGNATENIGESEDFDFDGLQNLLEYALGEDPTELTSDRPTASLENGGTQLVLTYQVDTTLSDIQYIVEVSPTLGDSENPWTSTGVTLQNGAIVDGKRTVTATVSVTAERQFMRLRVVRN</sequence>
<dbReference type="GO" id="GO:0016020">
    <property type="term" value="C:membrane"/>
    <property type="evidence" value="ECO:0007669"/>
    <property type="project" value="InterPro"/>
</dbReference>
<keyword evidence="1" id="KW-0645">Protease</keyword>
<evidence type="ECO:0000256" key="3">
    <source>
        <dbReference type="ARBA" id="ARBA00022729"/>
    </source>
</evidence>
<dbReference type="EMBL" id="JAENIG010000002">
    <property type="protein sequence ID" value="MBK1854294.1"/>
    <property type="molecule type" value="Genomic_DNA"/>
</dbReference>
<keyword evidence="12" id="KW-1185">Reference proteome</keyword>
<keyword evidence="6" id="KW-0862">Zinc</keyword>
<feature type="compositionally biased region" description="Basic and acidic residues" evidence="8">
    <location>
        <begin position="30"/>
        <end position="52"/>
    </location>
</feature>
<dbReference type="SUPFAM" id="SSF55486">
    <property type="entry name" value="Metalloproteases ('zincins'), catalytic domain"/>
    <property type="match status" value="1"/>
</dbReference>
<evidence type="ECO:0000256" key="6">
    <source>
        <dbReference type="ARBA" id="ARBA00022833"/>
    </source>
</evidence>
<name>A0AAE2VD90_9BACT</name>
<proteinExistence type="predicted"/>
<evidence type="ECO:0000259" key="10">
    <source>
        <dbReference type="SMART" id="SM00235"/>
    </source>
</evidence>